<dbReference type="CDD" id="cd01014">
    <property type="entry name" value="nicotinamidase_related"/>
    <property type="match status" value="1"/>
</dbReference>
<evidence type="ECO:0000313" key="4">
    <source>
        <dbReference type="EMBL" id="KKM67435.1"/>
    </source>
</evidence>
<keyword evidence="1" id="KW-0378">Hydrolase</keyword>
<proteinExistence type="predicted"/>
<feature type="non-terminal residue" evidence="4">
    <location>
        <position position="1"/>
    </location>
</feature>
<accession>A0A0F9LST3</accession>
<reference evidence="4" key="1">
    <citation type="journal article" date="2015" name="Nature">
        <title>Complex archaea that bridge the gap between prokaryotes and eukaryotes.</title>
        <authorList>
            <person name="Spang A."/>
            <person name="Saw J.H."/>
            <person name="Jorgensen S.L."/>
            <person name="Zaremba-Niedzwiedzka K."/>
            <person name="Martijn J."/>
            <person name="Lind A.E."/>
            <person name="van Eijk R."/>
            <person name="Schleper C."/>
            <person name="Guy L."/>
            <person name="Ettema T.J."/>
        </authorList>
    </citation>
    <scope>NUCLEOTIDE SEQUENCE</scope>
</reference>
<evidence type="ECO:0000313" key="3">
    <source>
        <dbReference type="EMBL" id="KKM64101.1"/>
    </source>
</evidence>
<dbReference type="AlphaFoldDB" id="A0A0F9LST3"/>
<dbReference type="PANTHER" id="PTHR43540:SF14">
    <property type="entry name" value="ISOCHORISMATASE"/>
    <property type="match status" value="1"/>
</dbReference>
<comment type="caution">
    <text evidence="4">The sequence shown here is derived from an EMBL/GenBank/DDBJ whole genome shotgun (WGS) entry which is preliminary data.</text>
</comment>
<dbReference type="InterPro" id="IPR000868">
    <property type="entry name" value="Isochorismatase-like_dom"/>
</dbReference>
<dbReference type="EMBL" id="LAZR01010349">
    <property type="protein sequence ID" value="KKM67435.1"/>
    <property type="molecule type" value="Genomic_DNA"/>
</dbReference>
<name>A0A0F9LST3_9ZZZZ</name>
<protein>
    <recommendedName>
        <fullName evidence="2">Isochorismatase-like domain-containing protein</fullName>
    </recommendedName>
</protein>
<feature type="domain" description="Isochorismatase-like" evidence="2">
    <location>
        <begin position="3"/>
        <end position="122"/>
    </location>
</feature>
<dbReference type="Pfam" id="PF00857">
    <property type="entry name" value="Isochorismatase"/>
    <property type="match status" value="1"/>
</dbReference>
<evidence type="ECO:0000259" key="2">
    <source>
        <dbReference type="Pfam" id="PF00857"/>
    </source>
</evidence>
<dbReference type="Gene3D" id="3.40.50.850">
    <property type="entry name" value="Isochorismatase-like"/>
    <property type="match status" value="1"/>
</dbReference>
<gene>
    <name evidence="4" type="ORF">LCGC14_1471090</name>
    <name evidence="3" type="ORF">LCGC14_1504730</name>
</gene>
<dbReference type="InterPro" id="IPR036380">
    <property type="entry name" value="Isochorismatase-like_sf"/>
</dbReference>
<dbReference type="EMBL" id="LAZR01010968">
    <property type="protein sequence ID" value="KKM64101.1"/>
    <property type="molecule type" value="Genomic_DNA"/>
</dbReference>
<sequence>YDGESLTKNILSLISKAREAHVPIFFIQHNESKGKRLETGSKNWEIHPKLIPKANDIIIQKNHMDSFLETDLDGELKKRKITQLIITGLTTPQCVDTTVRSAISHDYEVTLIQDAHSTIDSEVLSASQIIAHHNDVLKFFADIKREEDFVFY</sequence>
<evidence type="ECO:0000256" key="1">
    <source>
        <dbReference type="ARBA" id="ARBA00022801"/>
    </source>
</evidence>
<organism evidence="4">
    <name type="scientific">marine sediment metagenome</name>
    <dbReference type="NCBI Taxonomy" id="412755"/>
    <lineage>
        <taxon>unclassified sequences</taxon>
        <taxon>metagenomes</taxon>
        <taxon>ecological metagenomes</taxon>
    </lineage>
</organism>
<dbReference type="GO" id="GO:0016787">
    <property type="term" value="F:hydrolase activity"/>
    <property type="evidence" value="ECO:0007669"/>
    <property type="project" value="UniProtKB-KW"/>
</dbReference>
<dbReference type="InterPro" id="IPR050272">
    <property type="entry name" value="Isochorismatase-like_hydrls"/>
</dbReference>
<dbReference type="SUPFAM" id="SSF52499">
    <property type="entry name" value="Isochorismatase-like hydrolases"/>
    <property type="match status" value="1"/>
</dbReference>
<dbReference type="PANTHER" id="PTHR43540">
    <property type="entry name" value="PEROXYUREIDOACRYLATE/UREIDOACRYLATE AMIDOHYDROLASE-RELATED"/>
    <property type="match status" value="1"/>
</dbReference>